<evidence type="ECO:0000313" key="2">
    <source>
        <dbReference type="EMBL" id="MEQ2223139.1"/>
    </source>
</evidence>
<accession>A0ABV0SS51</accession>
<evidence type="ECO:0000256" key="1">
    <source>
        <dbReference type="SAM" id="MobiDB-lite"/>
    </source>
</evidence>
<feature type="compositionally biased region" description="Basic and acidic residues" evidence="1">
    <location>
        <begin position="105"/>
        <end position="122"/>
    </location>
</feature>
<evidence type="ECO:0000313" key="3">
    <source>
        <dbReference type="Proteomes" id="UP001482620"/>
    </source>
</evidence>
<protein>
    <submittedName>
        <fullName evidence="2">Uncharacterized protein</fullName>
    </submittedName>
</protein>
<feature type="region of interest" description="Disordered" evidence="1">
    <location>
        <begin position="1"/>
        <end position="20"/>
    </location>
</feature>
<proteinExistence type="predicted"/>
<reference evidence="2 3" key="1">
    <citation type="submission" date="2021-06" db="EMBL/GenBank/DDBJ databases">
        <authorList>
            <person name="Palmer J.M."/>
        </authorList>
    </citation>
    <scope>NUCLEOTIDE SEQUENCE [LARGE SCALE GENOMIC DNA]</scope>
    <source>
        <strain evidence="3">if_2019</strain>
        <tissue evidence="2">Muscle</tissue>
    </source>
</reference>
<gene>
    <name evidence="2" type="ORF">ILYODFUR_033679</name>
</gene>
<name>A0ABV0SS51_9TELE</name>
<feature type="region of interest" description="Disordered" evidence="1">
    <location>
        <begin position="105"/>
        <end position="137"/>
    </location>
</feature>
<sequence length="137" mass="15132">MRKETQRPTKKNNGSFRHHPSFSVEAASNLHRLLTSCFEVQMITLAPRLKTFFRSCLVLGHVFMSLKGLRQMRGAAMSLPAALSGPVLILLSASELQHAASKIANHDLKNPPEPVGLHDGKSQRTSPKPCRVHPYLG</sequence>
<comment type="caution">
    <text evidence="2">The sequence shown here is derived from an EMBL/GenBank/DDBJ whole genome shotgun (WGS) entry which is preliminary data.</text>
</comment>
<keyword evidence="3" id="KW-1185">Reference proteome</keyword>
<dbReference type="EMBL" id="JAHRIQ010005810">
    <property type="protein sequence ID" value="MEQ2223139.1"/>
    <property type="molecule type" value="Genomic_DNA"/>
</dbReference>
<dbReference type="Proteomes" id="UP001482620">
    <property type="component" value="Unassembled WGS sequence"/>
</dbReference>
<organism evidence="2 3">
    <name type="scientific">Ilyodon furcidens</name>
    <name type="common">goldbreast splitfin</name>
    <dbReference type="NCBI Taxonomy" id="33524"/>
    <lineage>
        <taxon>Eukaryota</taxon>
        <taxon>Metazoa</taxon>
        <taxon>Chordata</taxon>
        <taxon>Craniata</taxon>
        <taxon>Vertebrata</taxon>
        <taxon>Euteleostomi</taxon>
        <taxon>Actinopterygii</taxon>
        <taxon>Neopterygii</taxon>
        <taxon>Teleostei</taxon>
        <taxon>Neoteleostei</taxon>
        <taxon>Acanthomorphata</taxon>
        <taxon>Ovalentaria</taxon>
        <taxon>Atherinomorphae</taxon>
        <taxon>Cyprinodontiformes</taxon>
        <taxon>Goodeidae</taxon>
        <taxon>Ilyodon</taxon>
    </lineage>
</organism>